<evidence type="ECO:0000256" key="1">
    <source>
        <dbReference type="ARBA" id="ARBA00005820"/>
    </source>
</evidence>
<dbReference type="InterPro" id="IPR016032">
    <property type="entry name" value="Sig_transdc_resp-reg_C-effctor"/>
</dbReference>
<comment type="similarity">
    <text evidence="1">Belongs to the AfsR/DnrI/RedD regulatory family.</text>
</comment>
<dbReference type="GO" id="GO:0003677">
    <property type="term" value="F:DNA binding"/>
    <property type="evidence" value="ECO:0007669"/>
    <property type="project" value="UniProtKB-UniRule"/>
</dbReference>
<accession>A0A5S4HJU1</accession>
<evidence type="ECO:0000259" key="6">
    <source>
        <dbReference type="PROSITE" id="PS51755"/>
    </source>
</evidence>
<dbReference type="Pfam" id="PF13191">
    <property type="entry name" value="AAA_16"/>
    <property type="match status" value="1"/>
</dbReference>
<gene>
    <name evidence="7" type="ORF">ETD96_12735</name>
</gene>
<dbReference type="Pfam" id="PF03704">
    <property type="entry name" value="BTAD"/>
    <property type="match status" value="1"/>
</dbReference>
<evidence type="ECO:0000256" key="4">
    <source>
        <dbReference type="ARBA" id="ARBA00023163"/>
    </source>
</evidence>
<dbReference type="PROSITE" id="PS51755">
    <property type="entry name" value="OMPR_PHOB"/>
    <property type="match status" value="1"/>
</dbReference>
<dbReference type="InterPro" id="IPR011990">
    <property type="entry name" value="TPR-like_helical_dom_sf"/>
</dbReference>
<dbReference type="SMART" id="SM01043">
    <property type="entry name" value="BTAD"/>
    <property type="match status" value="1"/>
</dbReference>
<dbReference type="InterPro" id="IPR041664">
    <property type="entry name" value="AAA_16"/>
</dbReference>
<keyword evidence="2" id="KW-0805">Transcription regulation</keyword>
<name>A0A5S4HJU1_9ACTN</name>
<dbReference type="GO" id="GO:0006355">
    <property type="term" value="P:regulation of DNA-templated transcription"/>
    <property type="evidence" value="ECO:0007669"/>
    <property type="project" value="InterPro"/>
</dbReference>
<dbReference type="Gene3D" id="1.25.40.10">
    <property type="entry name" value="Tetratricopeptide repeat domain"/>
    <property type="match status" value="3"/>
</dbReference>
<protein>
    <submittedName>
        <fullName evidence="7">AfsR family transcriptional regulator</fullName>
    </submittedName>
</protein>
<proteinExistence type="inferred from homology"/>
<keyword evidence="8" id="KW-1185">Reference proteome</keyword>
<dbReference type="Gene3D" id="1.10.10.10">
    <property type="entry name" value="Winged helix-like DNA-binding domain superfamily/Winged helix DNA-binding domain"/>
    <property type="match status" value="1"/>
</dbReference>
<dbReference type="GO" id="GO:0043531">
    <property type="term" value="F:ADP binding"/>
    <property type="evidence" value="ECO:0007669"/>
    <property type="project" value="InterPro"/>
</dbReference>
<reference evidence="7 8" key="1">
    <citation type="submission" date="2019-05" db="EMBL/GenBank/DDBJ databases">
        <title>Draft genome sequence of Actinomadura geliboluensis A8036.</title>
        <authorList>
            <person name="Saricaoglu S."/>
            <person name="Isik K."/>
        </authorList>
    </citation>
    <scope>NUCLEOTIDE SEQUENCE [LARGE SCALE GENOMIC DNA]</scope>
    <source>
        <strain evidence="7 8">A8036</strain>
    </source>
</reference>
<dbReference type="SUPFAM" id="SSF46894">
    <property type="entry name" value="C-terminal effector domain of the bipartite response regulators"/>
    <property type="match status" value="1"/>
</dbReference>
<dbReference type="AlphaFoldDB" id="A0A5S4HJU1"/>
<dbReference type="InterPro" id="IPR051677">
    <property type="entry name" value="AfsR-DnrI-RedD_regulator"/>
</dbReference>
<dbReference type="Proteomes" id="UP000305238">
    <property type="component" value="Unassembled WGS sequence"/>
</dbReference>
<dbReference type="InterPro" id="IPR027417">
    <property type="entry name" value="P-loop_NTPase"/>
</dbReference>
<keyword evidence="3 5" id="KW-0238">DNA-binding</keyword>
<feature type="domain" description="OmpR/PhoB-type" evidence="6">
    <location>
        <begin position="1"/>
        <end position="100"/>
    </location>
</feature>
<comment type="caution">
    <text evidence="7">The sequence shown here is derived from an EMBL/GenBank/DDBJ whole genome shotgun (WGS) entry which is preliminary data.</text>
</comment>
<organism evidence="7 8">
    <name type="scientific">Actinomadura geliboluensis</name>
    <dbReference type="NCBI Taxonomy" id="882440"/>
    <lineage>
        <taxon>Bacteria</taxon>
        <taxon>Bacillati</taxon>
        <taxon>Actinomycetota</taxon>
        <taxon>Actinomycetes</taxon>
        <taxon>Streptosporangiales</taxon>
        <taxon>Thermomonosporaceae</taxon>
        <taxon>Actinomadura</taxon>
    </lineage>
</organism>
<dbReference type="SUPFAM" id="SSF52540">
    <property type="entry name" value="P-loop containing nucleoside triphosphate hydrolases"/>
    <property type="match status" value="1"/>
</dbReference>
<sequence>MGLRFAVLGPLSVEVDGAPVPPPRSPILRGLLGALLVAAPDALPADRLVELAWAGGPEEVRPGSVQVGVSRLRQWLRRIDPAPEPGWTLDHDGSGYRLTLPAAAVDLGRFRSLVDRAGAAEGAADKAELLESALALWRGPLLADLPRTGPSDPLLRAVTEEVHSAAAELTAAAVAAGRAGTVLDRVAALAEASPLDERLESGVIELLAADGRTAEALRRYQAYRESVTAELGVDPGARVQAAYLAALSKDDRPREAVRAARLPVPAQLPPLIPDFTGREDQVTALTGLLSARESAPVAVITGMGGVGKTTLALHVAHRLVSRFPGGQLYARLRTADGEPVDVAQVLGGFLRAFGVRGQDVPRSLEDRAALYRTVLAGHRVLVLLDDASAESQVRPLLPGAPGSAVLVTGRFPLTGLEGAGHLALDVFDAGQAVALLGRIIGAERIGADPATAAEVARLCGGIPLAVRIAGSRVAGRPHRTLAWLADSLRDERHRLDELTAGDLAVRTSFRLSYQRLPGPAKRLFRLLGLLEAPDFAGWVAAALLGGSHRAARAHLETLIDAQLLVATGTGAGGEPRYRYHDLVRIYARELAAREESAAERLAAVRRALGAWLRLAERAAERIPGPCYAALHGPAPRYELPAEVTERLLADSMAWFDTERAAMAAAVEQACELELAGFAWDLAASMEKYLDMRSLTQDWVPLHRRAMALCAAAGDRLGEAVLLRGLIDMTTWISTEETGNAMATSYAEASRLLRLFEEAGERRGMADALVAQCWGLIARGDSEQALESAREALRLAQETDHLGGEARAHLMMGIACGEGRPQPAARHLTRCLALARLLGNPRFEATAMQFLGAAHCLTGRIESGHELLVDSLRVCHELGDHYAEAFSLLYLSKLYAALGDERALPTVNSVLFLSRRHGFGHHLADALKVLGELDLAAGRLASARLHLEESARLWRTRGWDAFLADTLRVLGSVHSEQGDEAAAKKVWGEAVSVYERLGDAAAAAETSALLDER</sequence>
<dbReference type="GO" id="GO:0000160">
    <property type="term" value="P:phosphorelay signal transduction system"/>
    <property type="evidence" value="ECO:0007669"/>
    <property type="project" value="InterPro"/>
</dbReference>
<evidence type="ECO:0000256" key="5">
    <source>
        <dbReference type="PROSITE-ProRule" id="PRU01091"/>
    </source>
</evidence>
<dbReference type="SUPFAM" id="SSF48452">
    <property type="entry name" value="TPR-like"/>
    <property type="match status" value="2"/>
</dbReference>
<evidence type="ECO:0000256" key="2">
    <source>
        <dbReference type="ARBA" id="ARBA00023015"/>
    </source>
</evidence>
<dbReference type="InterPro" id="IPR036388">
    <property type="entry name" value="WH-like_DNA-bd_sf"/>
</dbReference>
<dbReference type="PANTHER" id="PTHR35807">
    <property type="entry name" value="TRANSCRIPTIONAL REGULATOR REDD-RELATED"/>
    <property type="match status" value="1"/>
</dbReference>
<keyword evidence="4" id="KW-0804">Transcription</keyword>
<dbReference type="OrthoDB" id="5521887at2"/>
<evidence type="ECO:0000313" key="8">
    <source>
        <dbReference type="Proteomes" id="UP000305238"/>
    </source>
</evidence>
<dbReference type="PRINTS" id="PR00364">
    <property type="entry name" value="DISEASERSIST"/>
</dbReference>
<dbReference type="EMBL" id="VCKZ01000071">
    <property type="protein sequence ID" value="TMR40070.1"/>
    <property type="molecule type" value="Genomic_DNA"/>
</dbReference>
<evidence type="ECO:0000256" key="3">
    <source>
        <dbReference type="ARBA" id="ARBA00023125"/>
    </source>
</evidence>
<dbReference type="InterPro" id="IPR001867">
    <property type="entry name" value="OmpR/PhoB-type_DNA-bd"/>
</dbReference>
<dbReference type="InterPro" id="IPR005158">
    <property type="entry name" value="BTAD"/>
</dbReference>
<dbReference type="PANTHER" id="PTHR35807:SF1">
    <property type="entry name" value="TRANSCRIPTIONAL REGULATOR REDD"/>
    <property type="match status" value="1"/>
</dbReference>
<feature type="DNA-binding region" description="OmpR/PhoB-type" evidence="5">
    <location>
        <begin position="1"/>
        <end position="100"/>
    </location>
</feature>
<dbReference type="RefSeq" id="WP_138636535.1">
    <property type="nucleotide sequence ID" value="NZ_VCKZ01000071.1"/>
</dbReference>
<evidence type="ECO:0000313" key="7">
    <source>
        <dbReference type="EMBL" id="TMR40070.1"/>
    </source>
</evidence>
<dbReference type="Gene3D" id="3.40.50.300">
    <property type="entry name" value="P-loop containing nucleotide triphosphate hydrolases"/>
    <property type="match status" value="1"/>
</dbReference>